<sequence length="109" mass="11957">MTEKSDDKFPSENGATLSKHECVQVALENQHYIKDLLDGPSASSGYLPPLILEKLHTNTVKSLETIVNLLSLAVVKKNMSKLANEDKKSPPDRLQGKSEDEGLVTKPGR</sequence>
<name>A0AAD5WER5_PARTN</name>
<dbReference type="EMBL" id="JAHQIW010005950">
    <property type="protein sequence ID" value="KAJ1367564.1"/>
    <property type="molecule type" value="Genomic_DNA"/>
</dbReference>
<keyword evidence="3" id="KW-1185">Reference proteome</keyword>
<comment type="caution">
    <text evidence="2">The sequence shown here is derived from an EMBL/GenBank/DDBJ whole genome shotgun (WGS) entry which is preliminary data.</text>
</comment>
<organism evidence="2 3">
    <name type="scientific">Parelaphostrongylus tenuis</name>
    <name type="common">Meningeal worm</name>
    <dbReference type="NCBI Taxonomy" id="148309"/>
    <lineage>
        <taxon>Eukaryota</taxon>
        <taxon>Metazoa</taxon>
        <taxon>Ecdysozoa</taxon>
        <taxon>Nematoda</taxon>
        <taxon>Chromadorea</taxon>
        <taxon>Rhabditida</taxon>
        <taxon>Rhabditina</taxon>
        <taxon>Rhabditomorpha</taxon>
        <taxon>Strongyloidea</taxon>
        <taxon>Metastrongylidae</taxon>
        <taxon>Parelaphostrongylus</taxon>
    </lineage>
</organism>
<accession>A0AAD5WER5</accession>
<dbReference type="AlphaFoldDB" id="A0AAD5WER5"/>
<dbReference type="Proteomes" id="UP001196413">
    <property type="component" value="Unassembled WGS sequence"/>
</dbReference>
<evidence type="ECO:0000313" key="2">
    <source>
        <dbReference type="EMBL" id="KAJ1367564.1"/>
    </source>
</evidence>
<protein>
    <submittedName>
        <fullName evidence="2">Uncharacterized protein</fullName>
    </submittedName>
</protein>
<evidence type="ECO:0000256" key="1">
    <source>
        <dbReference type="SAM" id="MobiDB-lite"/>
    </source>
</evidence>
<evidence type="ECO:0000313" key="3">
    <source>
        <dbReference type="Proteomes" id="UP001196413"/>
    </source>
</evidence>
<feature type="region of interest" description="Disordered" evidence="1">
    <location>
        <begin position="81"/>
        <end position="109"/>
    </location>
</feature>
<feature type="compositionally biased region" description="Basic and acidic residues" evidence="1">
    <location>
        <begin position="83"/>
        <end position="100"/>
    </location>
</feature>
<gene>
    <name evidence="2" type="ORF">KIN20_028502</name>
</gene>
<proteinExistence type="predicted"/>
<reference evidence="2" key="1">
    <citation type="submission" date="2021-06" db="EMBL/GenBank/DDBJ databases">
        <title>Parelaphostrongylus tenuis whole genome reference sequence.</title>
        <authorList>
            <person name="Garwood T.J."/>
            <person name="Larsen P.A."/>
            <person name="Fountain-Jones N.M."/>
            <person name="Garbe J.R."/>
            <person name="Macchietto M.G."/>
            <person name="Kania S.A."/>
            <person name="Gerhold R.W."/>
            <person name="Richards J.E."/>
            <person name="Wolf T.M."/>
        </authorList>
    </citation>
    <scope>NUCLEOTIDE SEQUENCE</scope>
    <source>
        <strain evidence="2">MNPRO001-30</strain>
        <tissue evidence="2">Meninges</tissue>
    </source>
</reference>